<dbReference type="Proteomes" id="UP001198862">
    <property type="component" value="Unassembled WGS sequence"/>
</dbReference>
<dbReference type="InterPro" id="IPR000847">
    <property type="entry name" value="LysR_HTH_N"/>
</dbReference>
<evidence type="ECO:0000256" key="4">
    <source>
        <dbReference type="ARBA" id="ARBA00023163"/>
    </source>
</evidence>
<dbReference type="InterPro" id="IPR005119">
    <property type="entry name" value="LysR_subst-bd"/>
</dbReference>
<evidence type="ECO:0000256" key="2">
    <source>
        <dbReference type="ARBA" id="ARBA00023015"/>
    </source>
</evidence>
<dbReference type="RefSeq" id="WP_230549929.1">
    <property type="nucleotide sequence ID" value="NZ_JAJISD010000002.1"/>
</dbReference>
<dbReference type="InterPro" id="IPR050176">
    <property type="entry name" value="LTTR"/>
</dbReference>
<dbReference type="InterPro" id="IPR036390">
    <property type="entry name" value="WH_DNA-bd_sf"/>
</dbReference>
<dbReference type="PROSITE" id="PS50931">
    <property type="entry name" value="HTH_LYSR"/>
    <property type="match status" value="1"/>
</dbReference>
<evidence type="ECO:0000313" key="7">
    <source>
        <dbReference type="Proteomes" id="UP001198862"/>
    </source>
</evidence>
<dbReference type="PANTHER" id="PTHR30579:SF7">
    <property type="entry name" value="HTH-TYPE TRANSCRIPTIONAL REGULATOR LRHA-RELATED"/>
    <property type="match status" value="1"/>
</dbReference>
<dbReference type="Pfam" id="PF00126">
    <property type="entry name" value="HTH_1"/>
    <property type="match status" value="1"/>
</dbReference>
<keyword evidence="2" id="KW-0805">Transcription regulation</keyword>
<sequence length="282" mass="29775">MLDAAAVQAFVLVADLASFTRAAAALNSSQAAVSLKIRRLEEALGRRLLDRTPRLVRLSPDGATFLPAARELVAAQHKAIGAFTQEERRIGVAISHHIVGADLTTLLQHLHRSDPGLVVEVRITTSAEALAALKDGSSDCAIVLNHDGRRRDGEVLFTEEFRWTAVPDFDFRPGAVLPLATQASPCNVRAMAVSALDKAGIRWSEVFVGGGAQTIGAAVRAGLAVAALARRVAPIGTVDVGRKLGLPPLPARDVVLLSGTGSVTKRQAIKLLGRSFRALAGR</sequence>
<accession>A0ABS8KRN8</accession>
<keyword evidence="7" id="KW-1185">Reference proteome</keyword>
<dbReference type="EMBL" id="JAJISD010000002">
    <property type="protein sequence ID" value="MCC8428719.1"/>
    <property type="molecule type" value="Genomic_DNA"/>
</dbReference>
<reference evidence="6 7" key="1">
    <citation type="submission" date="2021-11" db="EMBL/GenBank/DDBJ databases">
        <authorList>
            <person name="Lee D.-H."/>
            <person name="Kim S.-B."/>
        </authorList>
    </citation>
    <scope>NUCLEOTIDE SEQUENCE [LARGE SCALE GENOMIC DNA]</scope>
    <source>
        <strain evidence="6 7">KCTC 52223</strain>
    </source>
</reference>
<comment type="caution">
    <text evidence="6">The sequence shown here is derived from an EMBL/GenBank/DDBJ whole genome shotgun (WGS) entry which is preliminary data.</text>
</comment>
<dbReference type="Pfam" id="PF03466">
    <property type="entry name" value="LysR_substrate"/>
    <property type="match status" value="1"/>
</dbReference>
<dbReference type="PRINTS" id="PR00039">
    <property type="entry name" value="HTHLYSR"/>
</dbReference>
<evidence type="ECO:0000256" key="3">
    <source>
        <dbReference type="ARBA" id="ARBA00023125"/>
    </source>
</evidence>
<dbReference type="Gene3D" id="1.10.10.10">
    <property type="entry name" value="Winged helix-like DNA-binding domain superfamily/Winged helix DNA-binding domain"/>
    <property type="match status" value="1"/>
</dbReference>
<comment type="similarity">
    <text evidence="1">Belongs to the LysR transcriptional regulatory family.</text>
</comment>
<proteinExistence type="inferred from homology"/>
<keyword evidence="3" id="KW-0238">DNA-binding</keyword>
<dbReference type="InterPro" id="IPR036388">
    <property type="entry name" value="WH-like_DNA-bd_sf"/>
</dbReference>
<evidence type="ECO:0000313" key="6">
    <source>
        <dbReference type="EMBL" id="MCC8428719.1"/>
    </source>
</evidence>
<evidence type="ECO:0000259" key="5">
    <source>
        <dbReference type="PROSITE" id="PS50931"/>
    </source>
</evidence>
<organism evidence="6 7">
    <name type="scientific">Reyranella aquatilis</name>
    <dbReference type="NCBI Taxonomy" id="2035356"/>
    <lineage>
        <taxon>Bacteria</taxon>
        <taxon>Pseudomonadati</taxon>
        <taxon>Pseudomonadota</taxon>
        <taxon>Alphaproteobacteria</taxon>
        <taxon>Hyphomicrobiales</taxon>
        <taxon>Reyranellaceae</taxon>
        <taxon>Reyranella</taxon>
    </lineage>
</organism>
<gene>
    <name evidence="6" type="ORF">LJ725_07075</name>
</gene>
<dbReference type="SUPFAM" id="SSF53850">
    <property type="entry name" value="Periplasmic binding protein-like II"/>
    <property type="match status" value="1"/>
</dbReference>
<name>A0ABS8KRN8_9HYPH</name>
<keyword evidence="4" id="KW-0804">Transcription</keyword>
<dbReference type="Gene3D" id="3.40.190.10">
    <property type="entry name" value="Periplasmic binding protein-like II"/>
    <property type="match status" value="2"/>
</dbReference>
<dbReference type="SUPFAM" id="SSF46785">
    <property type="entry name" value="Winged helix' DNA-binding domain"/>
    <property type="match status" value="1"/>
</dbReference>
<dbReference type="PANTHER" id="PTHR30579">
    <property type="entry name" value="TRANSCRIPTIONAL REGULATOR"/>
    <property type="match status" value="1"/>
</dbReference>
<evidence type="ECO:0000256" key="1">
    <source>
        <dbReference type="ARBA" id="ARBA00009437"/>
    </source>
</evidence>
<feature type="domain" description="HTH lysR-type" evidence="5">
    <location>
        <begin position="2"/>
        <end position="59"/>
    </location>
</feature>
<protein>
    <submittedName>
        <fullName evidence="6">LysR family transcriptional regulator</fullName>
    </submittedName>
</protein>